<evidence type="ECO:0000313" key="2">
    <source>
        <dbReference type="EMBL" id="KZF23809.1"/>
    </source>
</evidence>
<organism evidence="2 3">
    <name type="scientific">Xylona heveae (strain CBS 132557 / TC161)</name>
    <dbReference type="NCBI Taxonomy" id="1328760"/>
    <lineage>
        <taxon>Eukaryota</taxon>
        <taxon>Fungi</taxon>
        <taxon>Dikarya</taxon>
        <taxon>Ascomycota</taxon>
        <taxon>Pezizomycotina</taxon>
        <taxon>Xylonomycetes</taxon>
        <taxon>Xylonales</taxon>
        <taxon>Xylonaceae</taxon>
        <taxon>Xylona</taxon>
    </lineage>
</organism>
<dbReference type="Proteomes" id="UP000076632">
    <property type="component" value="Unassembled WGS sequence"/>
</dbReference>
<sequence length="168" mass="19802">MLSSSTQYLDPFTPSSPPRPSRIKLSPPSLKPSLYLHRLHLYSMPRLSKQQPSGRNILEKLREGVHTANRKLKTDERTEFYGGRLWYGLRLWTGSVEFSYTRKFLFARAIAYYCLLARPRLHLIISVPRSMLCYCYLLLKHADAYWVRWLGWLARGSDSRRCDGLHYY</sequence>
<reference evidence="2 3" key="1">
    <citation type="journal article" date="2016" name="Fungal Biol.">
        <title>The genome of Xylona heveae provides a window into fungal endophytism.</title>
        <authorList>
            <person name="Gazis R."/>
            <person name="Kuo A."/>
            <person name="Riley R."/>
            <person name="LaButti K."/>
            <person name="Lipzen A."/>
            <person name="Lin J."/>
            <person name="Amirebrahimi M."/>
            <person name="Hesse C.N."/>
            <person name="Spatafora J.W."/>
            <person name="Henrissat B."/>
            <person name="Hainaut M."/>
            <person name="Grigoriev I.V."/>
            <person name="Hibbett D.S."/>
        </authorList>
    </citation>
    <scope>NUCLEOTIDE SEQUENCE [LARGE SCALE GENOMIC DNA]</scope>
    <source>
        <strain evidence="2 3">TC161</strain>
    </source>
</reference>
<evidence type="ECO:0000256" key="1">
    <source>
        <dbReference type="SAM" id="MobiDB-lite"/>
    </source>
</evidence>
<protein>
    <submittedName>
        <fullName evidence="2">Uncharacterized protein</fullName>
    </submittedName>
</protein>
<dbReference type="RefSeq" id="XP_018189364.1">
    <property type="nucleotide sequence ID" value="XM_018329035.1"/>
</dbReference>
<dbReference type="EMBL" id="KV407457">
    <property type="protein sequence ID" value="KZF23809.1"/>
    <property type="molecule type" value="Genomic_DNA"/>
</dbReference>
<gene>
    <name evidence="2" type="ORF">L228DRAFT_124503</name>
</gene>
<dbReference type="AlphaFoldDB" id="A0A165HPQ9"/>
<dbReference type="GeneID" id="28894172"/>
<keyword evidence="3" id="KW-1185">Reference proteome</keyword>
<proteinExistence type="predicted"/>
<accession>A0A165HPQ9</accession>
<dbReference type="InParanoid" id="A0A165HPQ9"/>
<evidence type="ECO:0000313" key="3">
    <source>
        <dbReference type="Proteomes" id="UP000076632"/>
    </source>
</evidence>
<feature type="region of interest" description="Disordered" evidence="1">
    <location>
        <begin position="1"/>
        <end position="29"/>
    </location>
</feature>
<name>A0A165HPQ9_XYLHT</name>